<dbReference type="EMBL" id="CAJVCH010141841">
    <property type="protein sequence ID" value="CAG7726927.1"/>
    <property type="molecule type" value="Genomic_DNA"/>
</dbReference>
<reference evidence="1" key="1">
    <citation type="submission" date="2021-06" db="EMBL/GenBank/DDBJ databases">
        <authorList>
            <person name="Hodson N. C."/>
            <person name="Mongue J. A."/>
            <person name="Jaron S. K."/>
        </authorList>
    </citation>
    <scope>NUCLEOTIDE SEQUENCE</scope>
</reference>
<comment type="caution">
    <text evidence="1">The sequence shown here is derived from an EMBL/GenBank/DDBJ whole genome shotgun (WGS) entry which is preliminary data.</text>
</comment>
<keyword evidence="2" id="KW-1185">Reference proteome</keyword>
<evidence type="ECO:0000313" key="2">
    <source>
        <dbReference type="Proteomes" id="UP000708208"/>
    </source>
</evidence>
<feature type="non-terminal residue" evidence="1">
    <location>
        <position position="342"/>
    </location>
</feature>
<name>A0A8J2JUY7_9HEXA</name>
<accession>A0A8J2JUY7</accession>
<organism evidence="1 2">
    <name type="scientific">Allacma fusca</name>
    <dbReference type="NCBI Taxonomy" id="39272"/>
    <lineage>
        <taxon>Eukaryota</taxon>
        <taxon>Metazoa</taxon>
        <taxon>Ecdysozoa</taxon>
        <taxon>Arthropoda</taxon>
        <taxon>Hexapoda</taxon>
        <taxon>Collembola</taxon>
        <taxon>Symphypleona</taxon>
        <taxon>Sminthuridae</taxon>
        <taxon>Allacma</taxon>
    </lineage>
</organism>
<dbReference type="Proteomes" id="UP000708208">
    <property type="component" value="Unassembled WGS sequence"/>
</dbReference>
<sequence length="342" mass="38881">IRSLGRKLSNNIDLPAKSVYRTNVFIRRSAFTYLTELLTINEMKHSILNLMPDDHYHNINHIPPPETAPGLEPLESIDKVFIVRAGGRSRIPFKTNIPMTSQYHLLNPTGEHIYTLGQANPKEKEKYFLMELFTVNGDLILTIVQRWNEPVKADDEDLAEILPYLSKDQKLPTIVIHKEGAVLKRFVTSYEITQDDPDAHVHIRHVNGDFLGHIWKGSDCWIVHDANLMPKYTFPKVTTNQDSIKYAQNARHRLECCAGHYSYYEYYHSHGLEAISSGEPVGFIETEINIEKFGVHANSNHCSCAHFPLQLSPVDKVLVMAMTLSQYCRASTSAEKAGCACF</sequence>
<feature type="non-terminal residue" evidence="1">
    <location>
        <position position="1"/>
    </location>
</feature>
<protein>
    <submittedName>
        <fullName evidence="1">Uncharacterized protein</fullName>
    </submittedName>
</protein>
<gene>
    <name evidence="1" type="ORF">AFUS01_LOCUS15803</name>
</gene>
<proteinExistence type="predicted"/>
<evidence type="ECO:0000313" key="1">
    <source>
        <dbReference type="EMBL" id="CAG7726927.1"/>
    </source>
</evidence>
<dbReference type="AlphaFoldDB" id="A0A8J2JUY7"/>